<evidence type="ECO:0000313" key="1">
    <source>
        <dbReference type="Proteomes" id="UP000887574"/>
    </source>
</evidence>
<dbReference type="AlphaFoldDB" id="A0A915E4A1"/>
<proteinExistence type="predicted"/>
<name>A0A915E4A1_9BILA</name>
<protein>
    <submittedName>
        <fullName evidence="2">Transposase</fullName>
    </submittedName>
</protein>
<organism evidence="1 2">
    <name type="scientific">Ditylenchus dipsaci</name>
    <dbReference type="NCBI Taxonomy" id="166011"/>
    <lineage>
        <taxon>Eukaryota</taxon>
        <taxon>Metazoa</taxon>
        <taxon>Ecdysozoa</taxon>
        <taxon>Nematoda</taxon>
        <taxon>Chromadorea</taxon>
        <taxon>Rhabditida</taxon>
        <taxon>Tylenchina</taxon>
        <taxon>Tylenchomorpha</taxon>
        <taxon>Sphaerularioidea</taxon>
        <taxon>Anguinidae</taxon>
        <taxon>Anguininae</taxon>
        <taxon>Ditylenchus</taxon>
    </lineage>
</organism>
<reference evidence="2" key="1">
    <citation type="submission" date="2022-11" db="UniProtKB">
        <authorList>
            <consortium name="WormBaseParasite"/>
        </authorList>
    </citation>
    <scope>IDENTIFICATION</scope>
</reference>
<evidence type="ECO:0000313" key="2">
    <source>
        <dbReference type="WBParaSite" id="jg26327"/>
    </source>
</evidence>
<accession>A0A915E4A1</accession>
<dbReference type="WBParaSite" id="jg26327">
    <property type="protein sequence ID" value="jg26327"/>
    <property type="gene ID" value="jg26327"/>
</dbReference>
<sequence length="105" mass="12149">MESFRKLAIDAYDARSRKSAKDFLPSRNTIRKGIDKRLDRAKEEVISKLELLKRHGRITLDFAKKSVDYIAMTGHFIDENWIKQDFVLSFSPVEAGAKKTSQFVQ</sequence>
<keyword evidence="1" id="KW-1185">Reference proteome</keyword>
<dbReference type="Proteomes" id="UP000887574">
    <property type="component" value="Unplaced"/>
</dbReference>